<comment type="caution">
    <text evidence="1">The sequence shown here is derived from an EMBL/GenBank/DDBJ whole genome shotgun (WGS) entry which is preliminary data.</text>
</comment>
<reference evidence="1" key="1">
    <citation type="journal article" date="2014" name="Front. Microbiol.">
        <title>High frequency of phylogenetically diverse reductive dehalogenase-homologous genes in deep subseafloor sedimentary metagenomes.</title>
        <authorList>
            <person name="Kawai M."/>
            <person name="Futagami T."/>
            <person name="Toyoda A."/>
            <person name="Takaki Y."/>
            <person name="Nishi S."/>
            <person name="Hori S."/>
            <person name="Arai W."/>
            <person name="Tsubouchi T."/>
            <person name="Morono Y."/>
            <person name="Uchiyama I."/>
            <person name="Ito T."/>
            <person name="Fujiyama A."/>
            <person name="Inagaki F."/>
            <person name="Takami H."/>
        </authorList>
    </citation>
    <scope>NUCLEOTIDE SEQUENCE</scope>
    <source>
        <strain evidence="1">Expedition CK06-06</strain>
    </source>
</reference>
<protein>
    <submittedName>
        <fullName evidence="1">Uncharacterized protein</fullName>
    </submittedName>
</protein>
<name>X1LP22_9ZZZZ</name>
<dbReference type="AlphaFoldDB" id="X1LP22"/>
<sequence>AKDVKIVLDILKELFDFIDSIDKSYFPINNFPFRFNGKFKKFSEIVNEITGVEVKKLEKIRVRSQHLT</sequence>
<accession>X1LP22</accession>
<gene>
    <name evidence="1" type="ORF">S06H3_14607</name>
</gene>
<evidence type="ECO:0000313" key="1">
    <source>
        <dbReference type="EMBL" id="GAI04135.1"/>
    </source>
</evidence>
<feature type="non-terminal residue" evidence="1">
    <location>
        <position position="1"/>
    </location>
</feature>
<dbReference type="EMBL" id="BARV01007149">
    <property type="protein sequence ID" value="GAI04135.1"/>
    <property type="molecule type" value="Genomic_DNA"/>
</dbReference>
<proteinExistence type="predicted"/>
<organism evidence="1">
    <name type="scientific">marine sediment metagenome</name>
    <dbReference type="NCBI Taxonomy" id="412755"/>
    <lineage>
        <taxon>unclassified sequences</taxon>
        <taxon>metagenomes</taxon>
        <taxon>ecological metagenomes</taxon>
    </lineage>
</organism>